<dbReference type="AlphaFoldDB" id="A0A1I7L964"/>
<sequence length="278" mass="32081">MTETTVYEITQRVYNGTFDTLWRPKFFTPLEEGKAASKEFIVKYLDREAVETHCLAGILTYVMDYPYFDTDDEITKALMRLEIVKPLHHSLTMQGVKSRIVYGSVTLLDNTQPPPYADPEEAAEYEDMEWSDEEPVEWNLFNDRTLIQSLIRNEALIVMERADVFVLRGDAALRKAKQGHCGSCRYLVRDREDDPDGGLCTAYYQRTADDAPIGACCTDFYPRPKKEKPPADRYVLIEPHIIFFPPYMAKAMFDADGMETEWLKELRKEIAKRGAETD</sequence>
<evidence type="ECO:0000313" key="2">
    <source>
        <dbReference type="Proteomes" id="UP000183508"/>
    </source>
</evidence>
<evidence type="ECO:0000313" key="1">
    <source>
        <dbReference type="EMBL" id="SFV06178.1"/>
    </source>
</evidence>
<dbReference type="OrthoDB" id="2372468at2"/>
<dbReference type="RefSeq" id="WP_074956200.1">
    <property type="nucleotide sequence ID" value="NZ_FPBV01000029.1"/>
</dbReference>
<protein>
    <submittedName>
        <fullName evidence="1">Uncharacterized protein</fullName>
    </submittedName>
</protein>
<reference evidence="2" key="1">
    <citation type="submission" date="2016-10" db="EMBL/GenBank/DDBJ databases">
        <authorList>
            <person name="Varghese N."/>
        </authorList>
    </citation>
    <scope>NUCLEOTIDE SEQUENCE [LARGE SCALE GENOMIC DNA]</scope>
    <source>
        <strain evidence="2">DSM 17980</strain>
    </source>
</reference>
<name>A0A1I7L964_9BACL</name>
<dbReference type="Proteomes" id="UP000183508">
    <property type="component" value="Unassembled WGS sequence"/>
</dbReference>
<keyword evidence="2" id="KW-1185">Reference proteome</keyword>
<organism evidence="1 2">
    <name type="scientific">Alicyclobacillus macrosporangiidus</name>
    <dbReference type="NCBI Taxonomy" id="392015"/>
    <lineage>
        <taxon>Bacteria</taxon>
        <taxon>Bacillati</taxon>
        <taxon>Bacillota</taxon>
        <taxon>Bacilli</taxon>
        <taxon>Bacillales</taxon>
        <taxon>Alicyclobacillaceae</taxon>
        <taxon>Alicyclobacillus</taxon>
    </lineage>
</organism>
<gene>
    <name evidence="1" type="ORF">SAMN05421543_1296</name>
</gene>
<dbReference type="EMBL" id="FPBV01000029">
    <property type="protein sequence ID" value="SFV06178.1"/>
    <property type="molecule type" value="Genomic_DNA"/>
</dbReference>
<accession>A0A1I7L964</accession>
<dbReference type="STRING" id="392015.SAMN05421543_1296"/>
<proteinExistence type="predicted"/>